<name>A0A915L6Q3_ROMCU</name>
<evidence type="ECO:0000313" key="2">
    <source>
        <dbReference type="WBParaSite" id="nRc.2.0.1.t46472-RA"/>
    </source>
</evidence>
<sequence>MAGLPYQAKSSVKNLIVPSAVWSGDNQTSGKPERIRKFGLLQMLDVKIKSKFGFGLEFYPRNTGLVPLR</sequence>
<dbReference type="AlphaFoldDB" id="A0A915L6Q3"/>
<keyword evidence="1" id="KW-1185">Reference proteome</keyword>
<organism evidence="1 2">
    <name type="scientific">Romanomermis culicivorax</name>
    <name type="common">Nematode worm</name>
    <dbReference type="NCBI Taxonomy" id="13658"/>
    <lineage>
        <taxon>Eukaryota</taxon>
        <taxon>Metazoa</taxon>
        <taxon>Ecdysozoa</taxon>
        <taxon>Nematoda</taxon>
        <taxon>Enoplea</taxon>
        <taxon>Dorylaimia</taxon>
        <taxon>Mermithida</taxon>
        <taxon>Mermithoidea</taxon>
        <taxon>Mermithidae</taxon>
        <taxon>Romanomermis</taxon>
    </lineage>
</organism>
<evidence type="ECO:0000313" key="1">
    <source>
        <dbReference type="Proteomes" id="UP000887565"/>
    </source>
</evidence>
<protein>
    <submittedName>
        <fullName evidence="2">Uncharacterized protein</fullName>
    </submittedName>
</protein>
<reference evidence="2" key="1">
    <citation type="submission" date="2022-11" db="UniProtKB">
        <authorList>
            <consortium name="WormBaseParasite"/>
        </authorList>
    </citation>
    <scope>IDENTIFICATION</scope>
</reference>
<proteinExistence type="predicted"/>
<dbReference type="Proteomes" id="UP000887565">
    <property type="component" value="Unplaced"/>
</dbReference>
<dbReference type="WBParaSite" id="nRc.2.0.1.t46472-RA">
    <property type="protein sequence ID" value="nRc.2.0.1.t46472-RA"/>
    <property type="gene ID" value="nRc.2.0.1.g46472"/>
</dbReference>
<accession>A0A915L6Q3</accession>